<sequence>MDQFQVPPCHPTFLNENAENSTKNSYSPPVYLSEPSEVQEDHVTFLFGILVLMVIALGCTFTLSKLTKPKIAVGYGNISSYDFMMWMPSTQNSRRSSMLVLLHGIACRRRMNANRSSTVSVVSSNIGLLPSYQTATSTPSSATTSLPPPPYSETQRLTEDNNLA</sequence>
<evidence type="ECO:0000313" key="3">
    <source>
        <dbReference type="Proteomes" id="UP000095283"/>
    </source>
</evidence>
<evidence type="ECO:0000256" key="1">
    <source>
        <dbReference type="SAM" id="MobiDB-lite"/>
    </source>
</evidence>
<dbReference type="AlphaFoldDB" id="A0A1I7XCX0"/>
<proteinExistence type="predicted"/>
<keyword evidence="2" id="KW-0812">Transmembrane</keyword>
<keyword evidence="2" id="KW-1133">Transmembrane helix</keyword>
<evidence type="ECO:0000313" key="4">
    <source>
        <dbReference type="WBParaSite" id="Hba_15486"/>
    </source>
</evidence>
<dbReference type="WBParaSite" id="Hba_15486">
    <property type="protein sequence ID" value="Hba_15486"/>
    <property type="gene ID" value="Hba_15486"/>
</dbReference>
<feature type="region of interest" description="Disordered" evidence="1">
    <location>
        <begin position="132"/>
        <end position="164"/>
    </location>
</feature>
<keyword evidence="2" id="KW-0472">Membrane</keyword>
<evidence type="ECO:0000256" key="2">
    <source>
        <dbReference type="SAM" id="Phobius"/>
    </source>
</evidence>
<keyword evidence="3" id="KW-1185">Reference proteome</keyword>
<dbReference type="Proteomes" id="UP000095283">
    <property type="component" value="Unplaced"/>
</dbReference>
<feature type="compositionally biased region" description="Low complexity" evidence="1">
    <location>
        <begin position="132"/>
        <end position="145"/>
    </location>
</feature>
<accession>A0A1I7XCX0</accession>
<reference evidence="4" key="1">
    <citation type="submission" date="2016-11" db="UniProtKB">
        <authorList>
            <consortium name="WormBaseParasite"/>
        </authorList>
    </citation>
    <scope>IDENTIFICATION</scope>
</reference>
<name>A0A1I7XCX0_HETBA</name>
<feature type="transmembrane region" description="Helical" evidence="2">
    <location>
        <begin position="43"/>
        <end position="63"/>
    </location>
</feature>
<protein>
    <submittedName>
        <fullName evidence="4">Conserved plasma membrane protein</fullName>
    </submittedName>
</protein>
<organism evidence="3 4">
    <name type="scientific">Heterorhabditis bacteriophora</name>
    <name type="common">Entomopathogenic nematode worm</name>
    <dbReference type="NCBI Taxonomy" id="37862"/>
    <lineage>
        <taxon>Eukaryota</taxon>
        <taxon>Metazoa</taxon>
        <taxon>Ecdysozoa</taxon>
        <taxon>Nematoda</taxon>
        <taxon>Chromadorea</taxon>
        <taxon>Rhabditida</taxon>
        <taxon>Rhabditina</taxon>
        <taxon>Rhabditomorpha</taxon>
        <taxon>Strongyloidea</taxon>
        <taxon>Heterorhabditidae</taxon>
        <taxon>Heterorhabditis</taxon>
    </lineage>
</organism>